<dbReference type="OrthoDB" id="1420375at2"/>
<dbReference type="GO" id="GO:0004386">
    <property type="term" value="F:helicase activity"/>
    <property type="evidence" value="ECO:0007669"/>
    <property type="project" value="UniProtKB-KW"/>
</dbReference>
<sequence length="312" mass="36515">MSNFFKNILFFLGFLILAGEIAVRLTYAVSDIPQRKIDEKTGIQKYFPNQEGYWKGGNHKWVINELGWPGELPESYDNLVSVIGDSFIENFMNPNECHQAIYLKQNLPNNNFIEASRSGVSLIEAFEISKQLDSLKPLKHLIYVHDSDFYESITTVNRMKDVTQLDVENKSIVYGEMKSPGFKKILYNFKLAYYFYNRFPLNLSFSFKKKEEHKKSEGKKPKKSKWQLNKTKVNALLEYIKEYYNINDKVLVFRTKSNKKLVSQCIEAGFNVIHLDSTVDDKDWSFSYDHHWTCYGHERVALQVSNYLKAKN</sequence>
<proteinExistence type="predicted"/>
<organism evidence="1 2">
    <name type="scientific">Seonamhaeicola marinus</name>
    <dbReference type="NCBI Taxonomy" id="1912246"/>
    <lineage>
        <taxon>Bacteria</taxon>
        <taxon>Pseudomonadati</taxon>
        <taxon>Bacteroidota</taxon>
        <taxon>Flavobacteriia</taxon>
        <taxon>Flavobacteriales</taxon>
        <taxon>Flavobacteriaceae</taxon>
    </lineage>
</organism>
<reference evidence="1 2" key="1">
    <citation type="submission" date="2019-08" db="EMBL/GenBank/DDBJ databases">
        <title>Seonamhaeicola sediminis sp. nov., isolated from marine sediment.</title>
        <authorList>
            <person name="Cao W.R."/>
        </authorList>
    </citation>
    <scope>NUCLEOTIDE SEQUENCE [LARGE SCALE GENOMIC DNA]</scope>
    <source>
        <strain evidence="1 2">B011</strain>
    </source>
</reference>
<name>A0A5D0HKR7_9FLAO</name>
<accession>A0A5D0HKR7</accession>
<keyword evidence="1" id="KW-0547">Nucleotide-binding</keyword>
<dbReference type="AlphaFoldDB" id="A0A5D0HKR7"/>
<keyword evidence="1" id="KW-0378">Hydrolase</keyword>
<evidence type="ECO:0000313" key="2">
    <source>
        <dbReference type="Proteomes" id="UP000323930"/>
    </source>
</evidence>
<keyword evidence="2" id="KW-1185">Reference proteome</keyword>
<dbReference type="RefSeq" id="WP_148544842.1">
    <property type="nucleotide sequence ID" value="NZ_VSDQ01000718.1"/>
</dbReference>
<dbReference type="EMBL" id="VSDQ01000718">
    <property type="protein sequence ID" value="TYA71855.1"/>
    <property type="molecule type" value="Genomic_DNA"/>
</dbReference>
<comment type="caution">
    <text evidence="1">The sequence shown here is derived from an EMBL/GenBank/DDBJ whole genome shotgun (WGS) entry which is preliminary data.</text>
</comment>
<evidence type="ECO:0000313" key="1">
    <source>
        <dbReference type="EMBL" id="TYA71855.1"/>
    </source>
</evidence>
<keyword evidence="1" id="KW-0067">ATP-binding</keyword>
<gene>
    <name evidence="1" type="ORF">FUA24_20095</name>
</gene>
<protein>
    <submittedName>
        <fullName evidence="1">SWF/SNF helicase family protein</fullName>
    </submittedName>
</protein>
<keyword evidence="1" id="KW-0347">Helicase</keyword>
<dbReference type="Proteomes" id="UP000323930">
    <property type="component" value="Unassembled WGS sequence"/>
</dbReference>